<protein>
    <submittedName>
        <fullName evidence="1">Uncharacterized protein</fullName>
    </submittedName>
</protein>
<comment type="caution">
    <text evidence="1">The sequence shown here is derived from an EMBL/GenBank/DDBJ whole genome shotgun (WGS) entry which is preliminary data.</text>
</comment>
<gene>
    <name evidence="1" type="ORF">PanWU01x14_352670</name>
</gene>
<organism evidence="1 2">
    <name type="scientific">Parasponia andersonii</name>
    <name type="common">Sponia andersonii</name>
    <dbReference type="NCBI Taxonomy" id="3476"/>
    <lineage>
        <taxon>Eukaryota</taxon>
        <taxon>Viridiplantae</taxon>
        <taxon>Streptophyta</taxon>
        <taxon>Embryophyta</taxon>
        <taxon>Tracheophyta</taxon>
        <taxon>Spermatophyta</taxon>
        <taxon>Magnoliopsida</taxon>
        <taxon>eudicotyledons</taxon>
        <taxon>Gunneridae</taxon>
        <taxon>Pentapetalae</taxon>
        <taxon>rosids</taxon>
        <taxon>fabids</taxon>
        <taxon>Rosales</taxon>
        <taxon>Cannabaceae</taxon>
        <taxon>Parasponia</taxon>
    </lineage>
</organism>
<evidence type="ECO:0000313" key="2">
    <source>
        <dbReference type="Proteomes" id="UP000237105"/>
    </source>
</evidence>
<reference evidence="2" key="1">
    <citation type="submission" date="2016-06" db="EMBL/GenBank/DDBJ databases">
        <title>Parallel loss of symbiosis genes in relatives of nitrogen-fixing non-legume Parasponia.</title>
        <authorList>
            <person name="Van Velzen R."/>
            <person name="Holmer R."/>
            <person name="Bu F."/>
            <person name="Rutten L."/>
            <person name="Van Zeijl A."/>
            <person name="Liu W."/>
            <person name="Santuari L."/>
            <person name="Cao Q."/>
            <person name="Sharma T."/>
            <person name="Shen D."/>
            <person name="Roswanjaya Y."/>
            <person name="Wardhani T."/>
            <person name="Kalhor M.S."/>
            <person name="Jansen J."/>
            <person name="Van den Hoogen J."/>
            <person name="Gungor B."/>
            <person name="Hartog M."/>
            <person name="Hontelez J."/>
            <person name="Verver J."/>
            <person name="Yang W.-C."/>
            <person name="Schijlen E."/>
            <person name="Repin R."/>
            <person name="Schilthuizen M."/>
            <person name="Schranz E."/>
            <person name="Heidstra R."/>
            <person name="Miyata K."/>
            <person name="Fedorova E."/>
            <person name="Kohlen W."/>
            <person name="Bisseling T."/>
            <person name="Smit S."/>
            <person name="Geurts R."/>
        </authorList>
    </citation>
    <scope>NUCLEOTIDE SEQUENCE [LARGE SCALE GENOMIC DNA]</scope>
    <source>
        <strain evidence="2">cv. WU1-14</strain>
    </source>
</reference>
<dbReference type="Proteomes" id="UP000237105">
    <property type="component" value="Unassembled WGS sequence"/>
</dbReference>
<dbReference type="EMBL" id="JXTB01000729">
    <property type="protein sequence ID" value="PON33443.1"/>
    <property type="molecule type" value="Genomic_DNA"/>
</dbReference>
<sequence>MIRVSQATNILTNNIGFRFLQINASAEGVELSQIVEIGPNCVDYAHDKLLPNLKGSDLELAIDSHPVQFLVHLWSLLKPNASHVRSHEIIAGFHE</sequence>
<name>A0A2P5AA89_PARAD</name>
<proteinExistence type="predicted"/>
<dbReference type="AlphaFoldDB" id="A0A2P5AA89"/>
<evidence type="ECO:0000313" key="1">
    <source>
        <dbReference type="EMBL" id="PON33443.1"/>
    </source>
</evidence>
<keyword evidence="2" id="KW-1185">Reference proteome</keyword>
<accession>A0A2P5AA89</accession>